<reference evidence="1" key="1">
    <citation type="journal article" date="2021" name="New Phytol.">
        <title>Evolutionary innovations through gain and loss of genes in the ectomycorrhizal Boletales.</title>
        <authorList>
            <person name="Wu G."/>
            <person name="Miyauchi S."/>
            <person name="Morin E."/>
            <person name="Kuo A."/>
            <person name="Drula E."/>
            <person name="Varga T."/>
            <person name="Kohler A."/>
            <person name="Feng B."/>
            <person name="Cao Y."/>
            <person name="Lipzen A."/>
            <person name="Daum C."/>
            <person name="Hundley H."/>
            <person name="Pangilinan J."/>
            <person name="Johnson J."/>
            <person name="Barry K."/>
            <person name="LaButti K."/>
            <person name="Ng V."/>
            <person name="Ahrendt S."/>
            <person name="Min B."/>
            <person name="Choi I.G."/>
            <person name="Park H."/>
            <person name="Plett J.M."/>
            <person name="Magnuson J."/>
            <person name="Spatafora J.W."/>
            <person name="Nagy L.G."/>
            <person name="Henrissat B."/>
            <person name="Grigoriev I.V."/>
            <person name="Yang Z.L."/>
            <person name="Xu J."/>
            <person name="Martin F.M."/>
        </authorList>
    </citation>
    <scope>NUCLEOTIDE SEQUENCE</scope>
    <source>
        <strain evidence="1">ATCC 28755</strain>
    </source>
</reference>
<evidence type="ECO:0000313" key="2">
    <source>
        <dbReference type="Proteomes" id="UP000790377"/>
    </source>
</evidence>
<name>A0ACB8A6P6_9AGAM</name>
<accession>A0ACB8A6P6</accession>
<gene>
    <name evidence="1" type="ORF">BJ138DRAFT_1012164</name>
</gene>
<protein>
    <submittedName>
        <fullName evidence="1">Thioredoxin-like protein</fullName>
    </submittedName>
</protein>
<organism evidence="1 2">
    <name type="scientific">Hygrophoropsis aurantiaca</name>
    <dbReference type="NCBI Taxonomy" id="72124"/>
    <lineage>
        <taxon>Eukaryota</taxon>
        <taxon>Fungi</taxon>
        <taxon>Dikarya</taxon>
        <taxon>Basidiomycota</taxon>
        <taxon>Agaricomycotina</taxon>
        <taxon>Agaricomycetes</taxon>
        <taxon>Agaricomycetidae</taxon>
        <taxon>Boletales</taxon>
        <taxon>Coniophorineae</taxon>
        <taxon>Hygrophoropsidaceae</taxon>
        <taxon>Hygrophoropsis</taxon>
    </lineage>
</organism>
<dbReference type="Proteomes" id="UP000790377">
    <property type="component" value="Unassembled WGS sequence"/>
</dbReference>
<evidence type="ECO:0000313" key="1">
    <source>
        <dbReference type="EMBL" id="KAH7908733.1"/>
    </source>
</evidence>
<proteinExistence type="predicted"/>
<keyword evidence="2" id="KW-1185">Reference proteome</keyword>
<sequence>MAHSRPAKRSLFRRRRFLVFPVLLTLLFLFLSPWSLPSALDLTNFRATLSRASIVHFVQQKSAPEEIYGLLHFVTSPDDRMLSHSIELAPAEPIDMAVYLSGDSDDWRIHTRKLKEQYPLVVFSKSYCPYSKKAKKLLASYNLSPPPKIVEVDLRGEFYDGDFIKLILTRLTNHSTFPNIVLNGKGLGGSDSLHTLHAQGKLKRMFESAGMSVREDIVVEQESQ</sequence>
<dbReference type="EMBL" id="MU267801">
    <property type="protein sequence ID" value="KAH7908733.1"/>
    <property type="molecule type" value="Genomic_DNA"/>
</dbReference>
<comment type="caution">
    <text evidence="1">The sequence shown here is derived from an EMBL/GenBank/DDBJ whole genome shotgun (WGS) entry which is preliminary data.</text>
</comment>